<gene>
    <name evidence="2" type="ORF">AC330_24765</name>
</gene>
<name>A0A5T7NLP4_SALET</name>
<dbReference type="InterPro" id="IPR052936">
    <property type="entry name" value="Jasmonate_Hydroxylase-like"/>
</dbReference>
<keyword evidence="2" id="KW-0560">Oxidoreductase</keyword>
<keyword evidence="2" id="KW-0503">Monooxygenase</keyword>
<dbReference type="InterPro" id="IPR011008">
    <property type="entry name" value="Dimeric_a/b-barrel"/>
</dbReference>
<evidence type="ECO:0000313" key="2">
    <source>
        <dbReference type="EMBL" id="EBN0465853.1"/>
    </source>
</evidence>
<evidence type="ECO:0000259" key="1">
    <source>
        <dbReference type="PROSITE" id="PS51725"/>
    </source>
</evidence>
<sequence length="116" mass="13500">MISLSPPTICNSAVIFEVQIQPDQQTRYLTLAEELRPLLSHVAGFISIERFQSLATEGKMLSLSWWENEYAVLQWKNHVLHAKAQQEGRESIFDFYKISIAHITREYSFKKDKDNV</sequence>
<organism evidence="2">
    <name type="scientific">Salmonella enterica subsp. enterica serovar Heidelberg</name>
    <dbReference type="NCBI Taxonomy" id="611"/>
    <lineage>
        <taxon>Bacteria</taxon>
        <taxon>Pseudomonadati</taxon>
        <taxon>Pseudomonadota</taxon>
        <taxon>Gammaproteobacteria</taxon>
        <taxon>Enterobacterales</taxon>
        <taxon>Enterobacteriaceae</taxon>
        <taxon>Salmonella</taxon>
    </lineage>
</organism>
<dbReference type="Gene3D" id="3.30.70.100">
    <property type="match status" value="1"/>
</dbReference>
<dbReference type="PROSITE" id="PS51725">
    <property type="entry name" value="ABM"/>
    <property type="match status" value="1"/>
</dbReference>
<accession>A0A5T7NLP4</accession>
<proteinExistence type="predicted"/>
<dbReference type="AlphaFoldDB" id="A0A5T7NLP4"/>
<dbReference type="Pfam" id="PF03992">
    <property type="entry name" value="ABM"/>
    <property type="match status" value="1"/>
</dbReference>
<dbReference type="SUPFAM" id="SSF54909">
    <property type="entry name" value="Dimeric alpha+beta barrel"/>
    <property type="match status" value="1"/>
</dbReference>
<dbReference type="EMBL" id="AAGEOC010000069">
    <property type="protein sequence ID" value="EBN0465853.1"/>
    <property type="molecule type" value="Genomic_DNA"/>
</dbReference>
<comment type="caution">
    <text evidence="2">The sequence shown here is derived from an EMBL/GenBank/DDBJ whole genome shotgun (WGS) entry which is preliminary data.</text>
</comment>
<protein>
    <submittedName>
        <fullName evidence="2">Antibiotic biosynthesis monooxygenase</fullName>
    </submittedName>
</protein>
<dbReference type="PANTHER" id="PTHR37811">
    <property type="entry name" value="BLL5343 PROTEIN"/>
    <property type="match status" value="1"/>
</dbReference>
<dbReference type="PANTHER" id="PTHR37811:SF2">
    <property type="entry name" value="ABM DOMAIN-CONTAINING PROTEIN"/>
    <property type="match status" value="1"/>
</dbReference>
<dbReference type="GO" id="GO:0004497">
    <property type="term" value="F:monooxygenase activity"/>
    <property type="evidence" value="ECO:0007669"/>
    <property type="project" value="UniProtKB-KW"/>
</dbReference>
<dbReference type="InterPro" id="IPR007138">
    <property type="entry name" value="ABM_dom"/>
</dbReference>
<reference evidence="2" key="1">
    <citation type="submission" date="2019-07" db="EMBL/GenBank/DDBJ databases">
        <authorList>
            <consortium name="GenomeTrakr network: Whole genome sequencing for foodborne pathogen traceback"/>
        </authorList>
    </citation>
    <scope>NUCLEOTIDE SEQUENCE</scope>
    <source>
        <strain evidence="2">NY-N14645</strain>
    </source>
</reference>
<feature type="domain" description="ABM" evidence="1">
    <location>
        <begin position="12"/>
        <end position="100"/>
    </location>
</feature>